<dbReference type="OrthoDB" id="9774907at2"/>
<reference evidence="8 9" key="1">
    <citation type="submission" date="2019-01" db="EMBL/GenBank/DDBJ databases">
        <title>Ktedonosporobacter rubrisoli SCAWS-G2.</title>
        <authorList>
            <person name="Huang Y."/>
            <person name="Yan B."/>
        </authorList>
    </citation>
    <scope>NUCLEOTIDE SEQUENCE [LARGE SCALE GENOMIC DNA]</scope>
    <source>
        <strain evidence="8 9">SCAWS-G2</strain>
    </source>
</reference>
<feature type="transmembrane region" description="Helical" evidence="6">
    <location>
        <begin position="119"/>
        <end position="147"/>
    </location>
</feature>
<sequence length="441" mass="47380">MQKENLAGPIDDMFIPAGRRLWRNGSFNIFWAGQTLSVVGDAFITIALPLLVLEATGSVAQMGIVTGIFGIGQVITGFFAGPLVDRLDRRKLMIFCDTLRMLLYLAIPLWWHFVGPQLWLIYVITALGACLGMIFQVAYITAVANLVDRDQLTEANGRLQATQAIAFVTGPIIAGLISGRFGPTTAISIDALSFGISALSLYFIHLRPAELAALPASEPGGRSQNFKQEFLAGISFLWRQPTLRAIAILLALLTILTSGTIDLFMFHLKHDLGQSDDIVGYVFGAASVGAIFSGLLASSIRRRFGFGVSWLGGFLVMSIALTLFSVSNNLWLIALFATCYSLGGSMASVVSVSLRQEITPDHLLGRVTSAFWTISLAPGPLGAAIFTALASYIGVSSVTLLTGGLCLLVVSSGFFLPVRQRHPERAASVFSTPQEKQTISP</sequence>
<feature type="transmembrane region" description="Helical" evidence="6">
    <location>
        <begin position="29"/>
        <end position="53"/>
    </location>
</feature>
<feature type="transmembrane region" description="Helical" evidence="6">
    <location>
        <begin position="304"/>
        <end position="324"/>
    </location>
</feature>
<dbReference type="InterPro" id="IPR036259">
    <property type="entry name" value="MFS_trans_sf"/>
</dbReference>
<dbReference type="GO" id="GO:0005886">
    <property type="term" value="C:plasma membrane"/>
    <property type="evidence" value="ECO:0007669"/>
    <property type="project" value="UniProtKB-SubCell"/>
</dbReference>
<evidence type="ECO:0000256" key="1">
    <source>
        <dbReference type="ARBA" id="ARBA00004651"/>
    </source>
</evidence>
<keyword evidence="2" id="KW-1003">Cell membrane</keyword>
<feature type="domain" description="Major facilitator superfamily (MFS) profile" evidence="7">
    <location>
        <begin position="26"/>
        <end position="421"/>
    </location>
</feature>
<feature type="transmembrane region" description="Helical" evidence="6">
    <location>
        <begin position="330"/>
        <end position="350"/>
    </location>
</feature>
<dbReference type="AlphaFoldDB" id="A0A4P6JJR6"/>
<evidence type="ECO:0000256" key="4">
    <source>
        <dbReference type="ARBA" id="ARBA00022989"/>
    </source>
</evidence>
<feature type="transmembrane region" description="Helical" evidence="6">
    <location>
        <begin position="245"/>
        <end position="266"/>
    </location>
</feature>
<feature type="transmembrane region" description="Helical" evidence="6">
    <location>
        <begin position="59"/>
        <end position="80"/>
    </location>
</feature>
<gene>
    <name evidence="8" type="ORF">EPA93_04900</name>
</gene>
<evidence type="ECO:0000313" key="9">
    <source>
        <dbReference type="Proteomes" id="UP000290365"/>
    </source>
</evidence>
<feature type="transmembrane region" description="Helical" evidence="6">
    <location>
        <begin position="371"/>
        <end position="393"/>
    </location>
</feature>
<feature type="transmembrane region" description="Helical" evidence="6">
    <location>
        <begin position="278"/>
        <end position="297"/>
    </location>
</feature>
<name>A0A4P6JJR6_KTERU</name>
<dbReference type="PANTHER" id="PTHR23513">
    <property type="entry name" value="INTEGRAL MEMBRANE EFFLUX PROTEIN-RELATED"/>
    <property type="match status" value="1"/>
</dbReference>
<feature type="transmembrane region" description="Helical" evidence="6">
    <location>
        <begin position="92"/>
        <end position="113"/>
    </location>
</feature>
<dbReference type="InterPro" id="IPR005828">
    <property type="entry name" value="MFS_sugar_transport-like"/>
</dbReference>
<accession>A0A4P6JJR6</accession>
<keyword evidence="9" id="KW-1185">Reference proteome</keyword>
<dbReference type="GO" id="GO:0022857">
    <property type="term" value="F:transmembrane transporter activity"/>
    <property type="evidence" value="ECO:0007669"/>
    <property type="project" value="InterPro"/>
</dbReference>
<dbReference type="PANTHER" id="PTHR23513:SF6">
    <property type="entry name" value="MAJOR FACILITATOR SUPERFAMILY ASSOCIATED DOMAIN-CONTAINING PROTEIN"/>
    <property type="match status" value="1"/>
</dbReference>
<organism evidence="8 9">
    <name type="scientific">Ktedonosporobacter rubrisoli</name>
    <dbReference type="NCBI Taxonomy" id="2509675"/>
    <lineage>
        <taxon>Bacteria</taxon>
        <taxon>Bacillati</taxon>
        <taxon>Chloroflexota</taxon>
        <taxon>Ktedonobacteria</taxon>
        <taxon>Ktedonobacterales</taxon>
        <taxon>Ktedonosporobacteraceae</taxon>
        <taxon>Ktedonosporobacter</taxon>
    </lineage>
</organism>
<evidence type="ECO:0000256" key="5">
    <source>
        <dbReference type="ARBA" id="ARBA00023136"/>
    </source>
</evidence>
<evidence type="ECO:0000313" key="8">
    <source>
        <dbReference type="EMBL" id="QBD75374.1"/>
    </source>
</evidence>
<dbReference type="PROSITE" id="PS50850">
    <property type="entry name" value="MFS"/>
    <property type="match status" value="1"/>
</dbReference>
<evidence type="ECO:0000256" key="3">
    <source>
        <dbReference type="ARBA" id="ARBA00022692"/>
    </source>
</evidence>
<keyword evidence="3 6" id="KW-0812">Transmembrane</keyword>
<dbReference type="Pfam" id="PF07690">
    <property type="entry name" value="MFS_1"/>
    <property type="match status" value="1"/>
</dbReference>
<comment type="subcellular location">
    <subcellularLocation>
        <location evidence="1">Cell membrane</location>
        <topology evidence="1">Multi-pass membrane protein</topology>
    </subcellularLocation>
</comment>
<dbReference type="InterPro" id="IPR020846">
    <property type="entry name" value="MFS_dom"/>
</dbReference>
<protein>
    <submittedName>
        <fullName evidence="8">MFS transporter</fullName>
    </submittedName>
</protein>
<proteinExistence type="predicted"/>
<evidence type="ECO:0000259" key="7">
    <source>
        <dbReference type="PROSITE" id="PS50850"/>
    </source>
</evidence>
<dbReference type="RefSeq" id="WP_129885973.1">
    <property type="nucleotide sequence ID" value="NZ_CP035758.1"/>
</dbReference>
<keyword evidence="5 6" id="KW-0472">Membrane</keyword>
<dbReference type="InterPro" id="IPR011701">
    <property type="entry name" value="MFS"/>
</dbReference>
<dbReference type="CDD" id="cd06173">
    <property type="entry name" value="MFS_MefA_like"/>
    <property type="match status" value="1"/>
</dbReference>
<feature type="transmembrane region" description="Helical" evidence="6">
    <location>
        <begin position="399"/>
        <end position="418"/>
    </location>
</feature>
<dbReference type="Gene3D" id="1.20.1250.20">
    <property type="entry name" value="MFS general substrate transporter like domains"/>
    <property type="match status" value="1"/>
</dbReference>
<dbReference type="EMBL" id="CP035758">
    <property type="protein sequence ID" value="QBD75374.1"/>
    <property type="molecule type" value="Genomic_DNA"/>
</dbReference>
<keyword evidence="4 6" id="KW-1133">Transmembrane helix</keyword>
<dbReference type="Proteomes" id="UP000290365">
    <property type="component" value="Chromosome"/>
</dbReference>
<dbReference type="KEGG" id="kbs:EPA93_04900"/>
<dbReference type="Pfam" id="PF00083">
    <property type="entry name" value="Sugar_tr"/>
    <property type="match status" value="1"/>
</dbReference>
<evidence type="ECO:0000256" key="2">
    <source>
        <dbReference type="ARBA" id="ARBA00022475"/>
    </source>
</evidence>
<dbReference type="SUPFAM" id="SSF103473">
    <property type="entry name" value="MFS general substrate transporter"/>
    <property type="match status" value="1"/>
</dbReference>
<evidence type="ECO:0000256" key="6">
    <source>
        <dbReference type="SAM" id="Phobius"/>
    </source>
</evidence>